<dbReference type="InterPro" id="IPR036388">
    <property type="entry name" value="WH-like_DNA-bd_sf"/>
</dbReference>
<protein>
    <submittedName>
        <fullName evidence="1">Winged helix-turn-helix domain-containing protein</fullName>
    </submittedName>
</protein>
<dbReference type="CDD" id="cd00090">
    <property type="entry name" value="HTH_ARSR"/>
    <property type="match status" value="1"/>
</dbReference>
<dbReference type="RefSeq" id="WP_066474906.1">
    <property type="nucleotide sequence ID" value="NZ_CBCRUZ010000009.1"/>
</dbReference>
<organism evidence="1 2">
    <name type="scientific">Skermania pinensis</name>
    <dbReference type="NCBI Taxonomy" id="39122"/>
    <lineage>
        <taxon>Bacteria</taxon>
        <taxon>Bacillati</taxon>
        <taxon>Actinomycetota</taxon>
        <taxon>Actinomycetes</taxon>
        <taxon>Mycobacteriales</taxon>
        <taxon>Gordoniaceae</taxon>
        <taxon>Skermania</taxon>
    </lineage>
</organism>
<name>A0ABX8SE23_9ACTN</name>
<dbReference type="EMBL" id="CP079105">
    <property type="protein sequence ID" value="QXQ14870.1"/>
    <property type="molecule type" value="Genomic_DNA"/>
</dbReference>
<gene>
    <name evidence="1" type="ORF">KV203_05665</name>
</gene>
<dbReference type="InterPro" id="IPR011991">
    <property type="entry name" value="ArsR-like_HTH"/>
</dbReference>
<proteinExistence type="predicted"/>
<dbReference type="SUPFAM" id="SSF46785">
    <property type="entry name" value="Winged helix' DNA-binding domain"/>
    <property type="match status" value="1"/>
</dbReference>
<dbReference type="InterPro" id="IPR036390">
    <property type="entry name" value="WH_DNA-bd_sf"/>
</dbReference>
<dbReference type="Proteomes" id="UP000887023">
    <property type="component" value="Chromosome"/>
</dbReference>
<accession>A0ABX8SE23</accession>
<sequence>MDPSPEPIERFAWERVVRRVRMPKAHKYLGLVLATYADADGSSIRPGVDRLARVTDTSTATVKRGLAWLREAGFVERTRQGNRWAKSADEYRLTVPPDVLDMDILSVDED</sequence>
<evidence type="ECO:0000313" key="2">
    <source>
        <dbReference type="Proteomes" id="UP000887023"/>
    </source>
</evidence>
<evidence type="ECO:0000313" key="1">
    <source>
        <dbReference type="EMBL" id="QXQ14870.1"/>
    </source>
</evidence>
<keyword evidence="2" id="KW-1185">Reference proteome</keyword>
<dbReference type="Gene3D" id="1.10.10.10">
    <property type="entry name" value="Winged helix-like DNA-binding domain superfamily/Winged helix DNA-binding domain"/>
    <property type="match status" value="1"/>
</dbReference>
<reference evidence="1" key="1">
    <citation type="submission" date="2021-07" db="EMBL/GenBank/DDBJ databases">
        <title>Candidatus Kaistella beijingensis sp. nov. isolated from a municipal wastewater treatment plant is involved in sludge foaming.</title>
        <authorList>
            <person name="Song Y."/>
            <person name="Liu S.-J."/>
        </authorList>
    </citation>
    <scope>NUCLEOTIDE SEQUENCE</scope>
    <source>
        <strain evidence="1">DSM 43998</strain>
    </source>
</reference>